<protein>
    <submittedName>
        <fullName evidence="5">Efflux RND transporter periplasmic adaptor subunit</fullName>
    </submittedName>
</protein>
<dbReference type="KEGG" id="gim:F1728_05590"/>
<comment type="similarity">
    <text evidence="1">Belongs to the membrane fusion protein (MFP) (TC 8.A.1) family.</text>
</comment>
<dbReference type="PANTHER" id="PTHR30469">
    <property type="entry name" value="MULTIDRUG RESISTANCE PROTEIN MDTA"/>
    <property type="match status" value="1"/>
</dbReference>
<evidence type="ECO:0000313" key="6">
    <source>
        <dbReference type="Proteomes" id="UP000427281"/>
    </source>
</evidence>
<feature type="transmembrane region" description="Helical" evidence="3">
    <location>
        <begin position="7"/>
        <end position="25"/>
    </location>
</feature>
<dbReference type="InterPro" id="IPR006143">
    <property type="entry name" value="RND_pump_MFP"/>
</dbReference>
<evidence type="ECO:0000256" key="3">
    <source>
        <dbReference type="SAM" id="Phobius"/>
    </source>
</evidence>
<dbReference type="PANTHER" id="PTHR30469:SF15">
    <property type="entry name" value="HLYD FAMILY OF SECRETION PROTEINS"/>
    <property type="match status" value="1"/>
</dbReference>
<dbReference type="Gene3D" id="2.40.420.20">
    <property type="match status" value="1"/>
</dbReference>
<name>A0A6I6A703_9PLAN</name>
<sequence length="497" mass="54893">MLRRQSTGIWASIPSVLFSAIAWIARCLCSIPGNRFPSCLANRRPSERALMQESSGGITRITGPRFPAENTRHSDNRLYNELMNVILCRPPNSCLLSLLCVLFLMGCESNQPAPTKKAGETLPVLNVETLTVAEQTWPRIVRSQGSLFPDEEATLGIKVEGRVSEVHVDLGDVVEVGDPLITIDQEDFKLRVKQAEAQLAAVRSAVGLKPGDPLEKLVPENSPPAREKKAEWDEATANLERAKTLYKQNVMGQAEFDQVVSFEQVAQARYASALNGVREKMANITVQQTQLDLAREDLKNTELKATYPAVVQKRLVAPGSYIRMGDPLLVLVRIDQLRYRGTVPERLSTQLEIGQPIELKIESVPQRTSKVTRISPFLDQLSRSLLFESLVENPDRELRAGLFAEGRIIVDPDQKAIVVPISSVVQFAGTEKVWKAVDGTVKMQEVLLGERRGDQIRILEGLQPGDVILRTAKEGRPGTLSAAEPQPSAAEQTKAKT</sequence>
<organism evidence="5 6">
    <name type="scientific">Gimesia benthica</name>
    <dbReference type="NCBI Taxonomy" id="2608982"/>
    <lineage>
        <taxon>Bacteria</taxon>
        <taxon>Pseudomonadati</taxon>
        <taxon>Planctomycetota</taxon>
        <taxon>Planctomycetia</taxon>
        <taxon>Planctomycetales</taxon>
        <taxon>Planctomycetaceae</taxon>
        <taxon>Gimesia</taxon>
    </lineage>
</organism>
<feature type="region of interest" description="Disordered" evidence="2">
    <location>
        <begin position="50"/>
        <end position="69"/>
    </location>
</feature>
<dbReference type="InterPro" id="IPR058792">
    <property type="entry name" value="Beta-barrel_RND_2"/>
</dbReference>
<accession>A0A6I6A703</accession>
<dbReference type="NCBIfam" id="TIGR01730">
    <property type="entry name" value="RND_mfp"/>
    <property type="match status" value="1"/>
</dbReference>
<dbReference type="Gene3D" id="2.40.30.170">
    <property type="match status" value="1"/>
</dbReference>
<dbReference type="Proteomes" id="UP000427281">
    <property type="component" value="Chromosome"/>
</dbReference>
<evidence type="ECO:0000313" key="5">
    <source>
        <dbReference type="EMBL" id="QGQ22194.1"/>
    </source>
</evidence>
<dbReference type="EMBL" id="CP043930">
    <property type="protein sequence ID" value="QGQ22194.1"/>
    <property type="molecule type" value="Genomic_DNA"/>
</dbReference>
<dbReference type="GO" id="GO:1990281">
    <property type="term" value="C:efflux pump complex"/>
    <property type="evidence" value="ECO:0007669"/>
    <property type="project" value="TreeGrafter"/>
</dbReference>
<dbReference type="Pfam" id="PF25954">
    <property type="entry name" value="Beta-barrel_RND_2"/>
    <property type="match status" value="1"/>
</dbReference>
<reference evidence="5 6" key="1">
    <citation type="submission" date="2019-09" db="EMBL/GenBank/DDBJ databases">
        <title>Gimesia benthica sp. nov., a novel bacterium isolated from deep-sea water of the Northwest Indian Ocean.</title>
        <authorList>
            <person name="Dai X."/>
        </authorList>
    </citation>
    <scope>NUCLEOTIDE SEQUENCE [LARGE SCALE GENOMIC DNA]</scope>
    <source>
        <strain evidence="5 6">E7</strain>
    </source>
</reference>
<dbReference type="Gene3D" id="2.40.50.100">
    <property type="match status" value="1"/>
</dbReference>
<dbReference type="SUPFAM" id="SSF111369">
    <property type="entry name" value="HlyD-like secretion proteins"/>
    <property type="match status" value="1"/>
</dbReference>
<keyword evidence="3" id="KW-0812">Transmembrane</keyword>
<keyword evidence="3" id="KW-0472">Membrane</keyword>
<keyword evidence="6" id="KW-1185">Reference proteome</keyword>
<keyword evidence="3" id="KW-1133">Transmembrane helix</keyword>
<proteinExistence type="inferred from homology"/>
<evidence type="ECO:0000259" key="4">
    <source>
        <dbReference type="Pfam" id="PF25954"/>
    </source>
</evidence>
<dbReference type="GO" id="GO:0015562">
    <property type="term" value="F:efflux transmembrane transporter activity"/>
    <property type="evidence" value="ECO:0007669"/>
    <property type="project" value="TreeGrafter"/>
</dbReference>
<evidence type="ECO:0000256" key="2">
    <source>
        <dbReference type="SAM" id="MobiDB-lite"/>
    </source>
</evidence>
<feature type="region of interest" description="Disordered" evidence="2">
    <location>
        <begin position="473"/>
        <end position="497"/>
    </location>
</feature>
<gene>
    <name evidence="5" type="ORF">F1728_05590</name>
</gene>
<dbReference type="AlphaFoldDB" id="A0A6I6A703"/>
<feature type="domain" description="CusB-like beta-barrel" evidence="4">
    <location>
        <begin position="343"/>
        <end position="407"/>
    </location>
</feature>
<dbReference type="Gene3D" id="1.10.287.470">
    <property type="entry name" value="Helix hairpin bin"/>
    <property type="match status" value="1"/>
</dbReference>
<evidence type="ECO:0000256" key="1">
    <source>
        <dbReference type="ARBA" id="ARBA00009477"/>
    </source>
</evidence>